<proteinExistence type="predicted"/>
<gene>
    <name evidence="1" type="ORF">FHW36_102618</name>
</gene>
<dbReference type="InterPro" id="IPR008949">
    <property type="entry name" value="Isoprenoid_synthase_dom_sf"/>
</dbReference>
<name>A0A561PXM9_9BACT</name>
<dbReference type="SUPFAM" id="SSF48576">
    <property type="entry name" value="Terpenoid synthases"/>
    <property type="match status" value="1"/>
</dbReference>
<dbReference type="CDD" id="cd00385">
    <property type="entry name" value="Isoprenoid_Biosyn_C1"/>
    <property type="match status" value="1"/>
</dbReference>
<dbReference type="Proteomes" id="UP000320811">
    <property type="component" value="Unassembled WGS sequence"/>
</dbReference>
<sequence>MYFVRFGASICYQLYQVMSARRQEEKWATNYLRNLESCFDGQLDPVSFRKIVNSYSIYIPMICDAFMGLRGKKTSAEEKERMLLYFICSTLFDDFCDKRELLPAQLEAIAIGDGQYQATRLEERMFIHANLTLRDFVPDKSYYDQVARAVLQAQIDSDKQFDPAISQEELMRITLGKGGYSVLLCHFYFDAPACAIEQACWYRLGGIIQLTNDLFDIHKDLEQGSVTLPNRMINAYEFSDYFMGEVAAIEKAIAMLPYDTSKRQDFLSGVMSICSFGSLALHRLRELQGQEERLPNLRQLPRKALVVDMEQATNIWYCIKFTYRKTKAWQLSIAAAN</sequence>
<accession>A0A561PXM9</accession>
<comment type="caution">
    <text evidence="1">The sequence shown here is derived from an EMBL/GenBank/DDBJ whole genome shotgun (WGS) entry which is preliminary data.</text>
</comment>
<protein>
    <submittedName>
        <fullName evidence="1">Uncharacterized protein</fullName>
    </submittedName>
</protein>
<organism evidence="1 2">
    <name type="scientific">Chitinophaga polysaccharea</name>
    <dbReference type="NCBI Taxonomy" id="1293035"/>
    <lineage>
        <taxon>Bacteria</taxon>
        <taxon>Pseudomonadati</taxon>
        <taxon>Bacteroidota</taxon>
        <taxon>Chitinophagia</taxon>
        <taxon>Chitinophagales</taxon>
        <taxon>Chitinophagaceae</taxon>
        <taxon>Chitinophaga</taxon>
    </lineage>
</organism>
<evidence type="ECO:0000313" key="1">
    <source>
        <dbReference type="EMBL" id="TWF42857.1"/>
    </source>
</evidence>
<reference evidence="1 2" key="1">
    <citation type="submission" date="2019-06" db="EMBL/GenBank/DDBJ databases">
        <title>Sorghum-associated microbial communities from plants grown in Nebraska, USA.</title>
        <authorList>
            <person name="Schachtman D."/>
        </authorList>
    </citation>
    <scope>NUCLEOTIDE SEQUENCE [LARGE SCALE GENOMIC DNA]</scope>
    <source>
        <strain evidence="1 2">1209</strain>
    </source>
</reference>
<dbReference type="AlphaFoldDB" id="A0A561PXM9"/>
<evidence type="ECO:0000313" key="2">
    <source>
        <dbReference type="Proteomes" id="UP000320811"/>
    </source>
</evidence>
<dbReference type="EMBL" id="VIWO01000002">
    <property type="protein sequence ID" value="TWF42857.1"/>
    <property type="molecule type" value="Genomic_DNA"/>
</dbReference>
<keyword evidence="2" id="KW-1185">Reference proteome</keyword>